<gene>
    <name evidence="1" type="ORF">NEIMUCOT_05712</name>
</gene>
<organism evidence="1 2">
    <name type="scientific">Neisseria mucosa (strain ATCC 25996 / DSM 4631 / NCTC 10774 / M26)</name>
    <dbReference type="NCBI Taxonomy" id="546266"/>
    <lineage>
        <taxon>Bacteria</taxon>
        <taxon>Pseudomonadati</taxon>
        <taxon>Pseudomonadota</taxon>
        <taxon>Betaproteobacteria</taxon>
        <taxon>Neisseriales</taxon>
        <taxon>Neisseriaceae</taxon>
        <taxon>Neisseria</taxon>
    </lineage>
</organism>
<comment type="caution">
    <text evidence="1">The sequence shown here is derived from an EMBL/GenBank/DDBJ whole genome shotgun (WGS) entry which is preliminary data.</text>
</comment>
<reference evidence="1 2" key="1">
    <citation type="submission" date="2009-10" db="EMBL/GenBank/DDBJ databases">
        <authorList>
            <person name="Weinstock G."/>
            <person name="Sodergren E."/>
            <person name="Clifton S."/>
            <person name="Fulton L."/>
            <person name="Fulton B."/>
            <person name="Courtney L."/>
            <person name="Fronick C."/>
            <person name="Harrison M."/>
            <person name="Strong C."/>
            <person name="Farmer C."/>
            <person name="Delahaunty K."/>
            <person name="Markovic C."/>
            <person name="Hall O."/>
            <person name="Minx P."/>
            <person name="Tomlinson C."/>
            <person name="Mitreva M."/>
            <person name="Nelson J."/>
            <person name="Hou S."/>
            <person name="Wollam A."/>
            <person name="Pepin K.H."/>
            <person name="Johnson M."/>
            <person name="Bhonagiri V."/>
            <person name="Nash W.E."/>
            <person name="Warren W."/>
            <person name="Chinwalla A."/>
            <person name="Mardis E.R."/>
            <person name="Wilson R.K."/>
        </authorList>
    </citation>
    <scope>NUCLEOTIDE SEQUENCE [LARGE SCALE GENOMIC DNA]</scope>
    <source>
        <strain evidence="2">ATCC 25996 / DSM 4631 / NCTC 10774 / M26</strain>
    </source>
</reference>
<dbReference type="EMBL" id="ACDX02000014">
    <property type="protein sequence ID" value="EFC87800.1"/>
    <property type="molecule type" value="Genomic_DNA"/>
</dbReference>
<evidence type="ECO:0000313" key="1">
    <source>
        <dbReference type="EMBL" id="EFC87800.1"/>
    </source>
</evidence>
<dbReference type="Proteomes" id="UP000003344">
    <property type="component" value="Unassembled WGS sequence"/>
</dbReference>
<protein>
    <submittedName>
        <fullName evidence="1">Uncharacterized protein</fullName>
    </submittedName>
</protein>
<dbReference type="AlphaFoldDB" id="D2ZYK1"/>
<sequence length="40" mass="4744">MRKSCKFNSIYCRELSFRRPLFIETAALFSVLLEREGAIF</sequence>
<proteinExistence type="predicted"/>
<name>D2ZYK1_NEIM2</name>
<dbReference type="STRING" id="546266.NEIMUCOT_05712"/>
<evidence type="ECO:0000313" key="2">
    <source>
        <dbReference type="Proteomes" id="UP000003344"/>
    </source>
</evidence>
<accession>D2ZYK1</accession>